<dbReference type="InterPro" id="IPR036047">
    <property type="entry name" value="F-box-like_dom_sf"/>
</dbReference>
<dbReference type="InterPro" id="IPR001810">
    <property type="entry name" value="F-box_dom"/>
</dbReference>
<dbReference type="SMART" id="SM00367">
    <property type="entry name" value="LRR_CC"/>
    <property type="match status" value="6"/>
</dbReference>
<dbReference type="GO" id="GO:0031146">
    <property type="term" value="P:SCF-dependent proteasomal ubiquitin-dependent protein catabolic process"/>
    <property type="evidence" value="ECO:0007669"/>
    <property type="project" value="TreeGrafter"/>
</dbReference>
<comment type="caution">
    <text evidence="2">The sequence shown here is derived from an EMBL/GenBank/DDBJ whole genome shotgun (WGS) entry which is preliminary data.</text>
</comment>
<dbReference type="PANTHER" id="PTHR13318:SF77">
    <property type="entry name" value="F-BOX DOMAIN-CONTAINING PROTEIN"/>
    <property type="match status" value="1"/>
</dbReference>
<dbReference type="AlphaFoldDB" id="A0A4S4EDW5"/>
<proteinExistence type="predicted"/>
<sequence length="453" mass="50677">MDTILCDELLQETFLRLPPTSSSAVSLVSKRWLRLFRSSISRLSLHLSPHNSTPPLLSSFLSHFPFLFSLSLTTAADTSTFSDLLLLSAASSCPNLRHIQLLNSPVSLFPLLSLSTSCPHLCSLSIALSRPLSFHWLLSFHSLKDLSIVFNTGQFDSYKLNSTDSAIGNTETELQLETLGLSGIQHCDYGLSWLWRSCKQLKKLQLRSCYAIGDESSLSSFVECLIGLQEVELWTCRAIIDEVLSKLAENCTSLKCLSVYDGGSRQGLLQFITQSQCNLQKLNFRLPLDLQNNHLMAAAENFRGLTSLRLQSCCLVTGEGLNSIGIAMSDQIEELALINCDVVEREPGLLTTLGQNLRRLRKLDLSYNEMLFDKELVSMLFSCSYLSELKLRGCKGLTNVTMVSMFKSCKYLESVDIMYCCGIEAEAIELFVLNLPRLRQLQVEESKIMWASK</sequence>
<feature type="domain" description="F-box" evidence="1">
    <location>
        <begin position="5"/>
        <end position="40"/>
    </location>
</feature>
<dbReference type="InterPro" id="IPR032675">
    <property type="entry name" value="LRR_dom_sf"/>
</dbReference>
<dbReference type="PANTHER" id="PTHR13318">
    <property type="entry name" value="PARTNER OF PAIRED, ISOFORM B-RELATED"/>
    <property type="match status" value="1"/>
</dbReference>
<gene>
    <name evidence="2" type="ORF">TEA_011116</name>
</gene>
<dbReference type="STRING" id="542762.A0A4S4EDW5"/>
<evidence type="ECO:0000313" key="2">
    <source>
        <dbReference type="EMBL" id="THG14539.1"/>
    </source>
</evidence>
<organism evidence="2 3">
    <name type="scientific">Camellia sinensis var. sinensis</name>
    <name type="common">China tea</name>
    <dbReference type="NCBI Taxonomy" id="542762"/>
    <lineage>
        <taxon>Eukaryota</taxon>
        <taxon>Viridiplantae</taxon>
        <taxon>Streptophyta</taxon>
        <taxon>Embryophyta</taxon>
        <taxon>Tracheophyta</taxon>
        <taxon>Spermatophyta</taxon>
        <taxon>Magnoliopsida</taxon>
        <taxon>eudicotyledons</taxon>
        <taxon>Gunneridae</taxon>
        <taxon>Pentapetalae</taxon>
        <taxon>asterids</taxon>
        <taxon>Ericales</taxon>
        <taxon>Theaceae</taxon>
        <taxon>Camellia</taxon>
    </lineage>
</organism>
<evidence type="ECO:0000313" key="3">
    <source>
        <dbReference type="Proteomes" id="UP000306102"/>
    </source>
</evidence>
<protein>
    <recommendedName>
        <fullName evidence="1">F-box domain-containing protein</fullName>
    </recommendedName>
</protein>
<dbReference type="InterPro" id="IPR006553">
    <property type="entry name" value="Leu-rich_rpt_Cys-con_subtyp"/>
</dbReference>
<reference evidence="2 3" key="1">
    <citation type="journal article" date="2018" name="Proc. Natl. Acad. Sci. U.S.A.">
        <title>Draft genome sequence of Camellia sinensis var. sinensis provides insights into the evolution of the tea genome and tea quality.</title>
        <authorList>
            <person name="Wei C."/>
            <person name="Yang H."/>
            <person name="Wang S."/>
            <person name="Zhao J."/>
            <person name="Liu C."/>
            <person name="Gao L."/>
            <person name="Xia E."/>
            <person name="Lu Y."/>
            <person name="Tai Y."/>
            <person name="She G."/>
            <person name="Sun J."/>
            <person name="Cao H."/>
            <person name="Tong W."/>
            <person name="Gao Q."/>
            <person name="Li Y."/>
            <person name="Deng W."/>
            <person name="Jiang X."/>
            <person name="Wang W."/>
            <person name="Chen Q."/>
            <person name="Zhang S."/>
            <person name="Li H."/>
            <person name="Wu J."/>
            <person name="Wang P."/>
            <person name="Li P."/>
            <person name="Shi C."/>
            <person name="Zheng F."/>
            <person name="Jian J."/>
            <person name="Huang B."/>
            <person name="Shan D."/>
            <person name="Shi M."/>
            <person name="Fang C."/>
            <person name="Yue Y."/>
            <person name="Li F."/>
            <person name="Li D."/>
            <person name="Wei S."/>
            <person name="Han B."/>
            <person name="Jiang C."/>
            <person name="Yin Y."/>
            <person name="Xia T."/>
            <person name="Zhang Z."/>
            <person name="Bennetzen J.L."/>
            <person name="Zhao S."/>
            <person name="Wan X."/>
        </authorList>
    </citation>
    <scope>NUCLEOTIDE SEQUENCE [LARGE SCALE GENOMIC DNA]</scope>
    <source>
        <strain evidence="3">cv. Shuchazao</strain>
        <tissue evidence="2">Leaf</tissue>
    </source>
</reference>
<dbReference type="Gene3D" id="3.80.10.10">
    <property type="entry name" value="Ribonuclease Inhibitor"/>
    <property type="match status" value="2"/>
</dbReference>
<dbReference type="Pfam" id="PF00646">
    <property type="entry name" value="F-box"/>
    <property type="match status" value="1"/>
</dbReference>
<dbReference type="EMBL" id="SDRB02005261">
    <property type="protein sequence ID" value="THG14539.1"/>
    <property type="molecule type" value="Genomic_DNA"/>
</dbReference>
<dbReference type="GO" id="GO:0019005">
    <property type="term" value="C:SCF ubiquitin ligase complex"/>
    <property type="evidence" value="ECO:0007669"/>
    <property type="project" value="TreeGrafter"/>
</dbReference>
<evidence type="ECO:0000259" key="1">
    <source>
        <dbReference type="Pfam" id="PF00646"/>
    </source>
</evidence>
<keyword evidence="3" id="KW-1185">Reference proteome</keyword>
<dbReference type="Proteomes" id="UP000306102">
    <property type="component" value="Unassembled WGS sequence"/>
</dbReference>
<accession>A0A4S4EDW5</accession>
<dbReference type="SUPFAM" id="SSF52047">
    <property type="entry name" value="RNI-like"/>
    <property type="match status" value="1"/>
</dbReference>
<name>A0A4S4EDW5_CAMSN</name>
<dbReference type="SUPFAM" id="SSF81383">
    <property type="entry name" value="F-box domain"/>
    <property type="match status" value="1"/>
</dbReference>